<evidence type="ECO:0000313" key="8">
    <source>
        <dbReference type="Proteomes" id="UP000315303"/>
    </source>
</evidence>
<feature type="active site" description="Proton donor" evidence="3">
    <location>
        <position position="367"/>
    </location>
</feature>
<evidence type="ECO:0000256" key="4">
    <source>
        <dbReference type="RuleBase" id="RU003737"/>
    </source>
</evidence>
<feature type="modified residue" description="N6-(pyridoxal phosphate)lysine" evidence="3">
    <location>
        <position position="69"/>
    </location>
</feature>
<dbReference type="Pfam" id="PF00278">
    <property type="entry name" value="Orn_DAP_Arg_deC"/>
    <property type="match status" value="1"/>
</dbReference>
<dbReference type="Pfam" id="PF02784">
    <property type="entry name" value="Orn_Arg_deC_N"/>
    <property type="match status" value="1"/>
</dbReference>
<proteinExistence type="inferred from homology"/>
<evidence type="ECO:0000256" key="2">
    <source>
        <dbReference type="ARBA" id="ARBA00022898"/>
    </source>
</evidence>
<keyword evidence="2 3" id="KW-0663">Pyridoxal phosphate</keyword>
<feature type="domain" description="Orn/DAP/Arg decarboxylase 2 C-terminal" evidence="5">
    <location>
        <begin position="39"/>
        <end position="394"/>
    </location>
</feature>
<dbReference type="PRINTS" id="PR01179">
    <property type="entry name" value="ODADCRBXLASE"/>
</dbReference>
<evidence type="ECO:0000259" key="6">
    <source>
        <dbReference type="Pfam" id="PF02784"/>
    </source>
</evidence>
<evidence type="ECO:0000256" key="1">
    <source>
        <dbReference type="ARBA" id="ARBA00001933"/>
    </source>
</evidence>
<comment type="similarity">
    <text evidence="4">Belongs to the Orn/Lys/Arg decarboxylase class-II family.</text>
</comment>
<dbReference type="PANTHER" id="PTHR43727:SF2">
    <property type="entry name" value="GROUP IV DECARBOXYLASE"/>
    <property type="match status" value="1"/>
</dbReference>
<evidence type="ECO:0000259" key="5">
    <source>
        <dbReference type="Pfam" id="PF00278"/>
    </source>
</evidence>
<sequence length="416" mass="45273">MKIDNKMPHHHSFAQQNNSLSVAGLSIDDIAQLLGSTPFYVYDKKQIIDRVTSLKALLPQQVKLHYAIKANPLPSLVHMISQHVSGFDVASNKEMLLALQTNISATDISFAGPGKTPQDLRSAIIANVTLHVESASEISKIETIAASLRRTANIAIRINPKFELKASGMKMSGGAKPFGIDEEQVESVLKNINKNYIKLCGFHIYSGSQNLNADAIIECHQQTLSLANNLITLAYENNHQPLAYINIGGGLGVPYFNHESPLDVEKVCQHLSSLLAQYSSALSGIDIVMELGRYLVAEAGLYVTKVIDKKISRGTQYLVCDGGLHHHLANSGNFGQVIRKNYPVMLEQCKSSKTDQEETVTVVGPLCTPLDVLADNVTLTKASQGDYFIVFQSGAYGASASPNNFLSQPALQEILL</sequence>
<dbReference type="SUPFAM" id="SSF51419">
    <property type="entry name" value="PLP-binding barrel"/>
    <property type="match status" value="1"/>
</dbReference>
<dbReference type="PANTHER" id="PTHR43727">
    <property type="entry name" value="DIAMINOPIMELATE DECARBOXYLASE"/>
    <property type="match status" value="1"/>
</dbReference>
<evidence type="ECO:0000313" key="7">
    <source>
        <dbReference type="EMBL" id="TPH17767.1"/>
    </source>
</evidence>
<dbReference type="InterPro" id="IPR029066">
    <property type="entry name" value="PLP-binding_barrel"/>
</dbReference>
<feature type="domain" description="Orn/DAP/Arg decarboxylase 2 N-terminal" evidence="6">
    <location>
        <begin position="45"/>
        <end position="297"/>
    </location>
</feature>
<evidence type="ECO:0000256" key="3">
    <source>
        <dbReference type="PIRSR" id="PIRSR600183-50"/>
    </source>
</evidence>
<dbReference type="EMBL" id="SAWY01000007">
    <property type="protein sequence ID" value="TPH17767.1"/>
    <property type="molecule type" value="Genomic_DNA"/>
</dbReference>
<dbReference type="Gene3D" id="3.20.20.10">
    <property type="entry name" value="Alanine racemase"/>
    <property type="match status" value="1"/>
</dbReference>
<dbReference type="SUPFAM" id="SSF50621">
    <property type="entry name" value="Alanine racemase C-terminal domain-like"/>
    <property type="match status" value="1"/>
</dbReference>
<keyword evidence="8" id="KW-1185">Reference proteome</keyword>
<comment type="cofactor">
    <cofactor evidence="1 3">
        <name>pyridoxal 5'-phosphate</name>
        <dbReference type="ChEBI" id="CHEBI:597326"/>
    </cofactor>
</comment>
<dbReference type="OrthoDB" id="9802147at2"/>
<dbReference type="RefSeq" id="WP_140602174.1">
    <property type="nucleotide sequence ID" value="NZ_SAWY01000007.1"/>
</dbReference>
<dbReference type="InterPro" id="IPR017530">
    <property type="entry name" value="DCO2ase_PEP1"/>
</dbReference>
<accession>A0A502LCA3</accession>
<dbReference type="InterPro" id="IPR022643">
    <property type="entry name" value="De-COase2_C"/>
</dbReference>
<dbReference type="GO" id="GO:0009089">
    <property type="term" value="P:lysine biosynthetic process via diaminopimelate"/>
    <property type="evidence" value="ECO:0007669"/>
    <property type="project" value="TreeGrafter"/>
</dbReference>
<protein>
    <submittedName>
        <fullName evidence="7">Pyridoxal-dependent decarboxylase, exosortase A system-associated</fullName>
    </submittedName>
</protein>
<dbReference type="NCBIfam" id="TIGR03099">
    <property type="entry name" value="dCO2ase_PEP1"/>
    <property type="match status" value="1"/>
</dbReference>
<name>A0A502LCA3_9GAMM</name>
<dbReference type="InterPro" id="IPR000183">
    <property type="entry name" value="Orn/DAP/Arg_de-COase"/>
</dbReference>
<gene>
    <name evidence="7" type="ORF">EPA86_04245</name>
</gene>
<dbReference type="InterPro" id="IPR022644">
    <property type="entry name" value="De-COase2_N"/>
</dbReference>
<dbReference type="CDD" id="cd06839">
    <property type="entry name" value="PLPDE_III_Btrk_like"/>
    <property type="match status" value="1"/>
</dbReference>
<organism evidence="7 8">
    <name type="scientific">Litorilituus lipolyticus</name>
    <dbReference type="NCBI Taxonomy" id="2491017"/>
    <lineage>
        <taxon>Bacteria</taxon>
        <taxon>Pseudomonadati</taxon>
        <taxon>Pseudomonadota</taxon>
        <taxon>Gammaproteobacteria</taxon>
        <taxon>Alteromonadales</taxon>
        <taxon>Colwelliaceae</taxon>
        <taxon>Litorilituus</taxon>
    </lineage>
</organism>
<reference evidence="7 8" key="1">
    <citation type="submission" date="2019-01" db="EMBL/GenBank/DDBJ databases">
        <title>Litorilituus lipolytica sp. nov., isolated from intertidal sand of the Yellow Sea in China.</title>
        <authorList>
            <person name="Liu A."/>
        </authorList>
    </citation>
    <scope>NUCLEOTIDE SEQUENCE [LARGE SCALE GENOMIC DNA]</scope>
    <source>
        <strain evidence="7 8">RZ04</strain>
    </source>
</reference>
<dbReference type="GO" id="GO:0008836">
    <property type="term" value="F:diaminopimelate decarboxylase activity"/>
    <property type="evidence" value="ECO:0007669"/>
    <property type="project" value="TreeGrafter"/>
</dbReference>
<comment type="caution">
    <text evidence="7">The sequence shown here is derived from an EMBL/GenBank/DDBJ whole genome shotgun (WGS) entry which is preliminary data.</text>
</comment>
<dbReference type="InterPro" id="IPR009006">
    <property type="entry name" value="Ala_racemase/Decarboxylase_C"/>
</dbReference>
<dbReference type="AlphaFoldDB" id="A0A502LCA3"/>
<dbReference type="Proteomes" id="UP000315303">
    <property type="component" value="Unassembled WGS sequence"/>
</dbReference>
<dbReference type="Gene3D" id="2.40.37.10">
    <property type="entry name" value="Lyase, Ornithine Decarboxylase, Chain A, domain 1"/>
    <property type="match status" value="1"/>
</dbReference>